<dbReference type="InterPro" id="IPR050093">
    <property type="entry name" value="ABC_SmlMolc_Importer"/>
</dbReference>
<organism evidence="6 7">
    <name type="scientific">Mycoavidus cysteinexigens</name>
    <dbReference type="NCBI Taxonomy" id="1553431"/>
    <lineage>
        <taxon>Bacteria</taxon>
        <taxon>Pseudomonadati</taxon>
        <taxon>Pseudomonadota</taxon>
        <taxon>Betaproteobacteria</taxon>
        <taxon>Burkholderiales</taxon>
        <taxon>Burkholderiaceae</taxon>
        <taxon>Mycoavidus</taxon>
    </lineage>
</organism>
<keyword evidence="7" id="KW-1185">Reference proteome</keyword>
<dbReference type="PROSITE" id="PS50893">
    <property type="entry name" value="ABC_TRANSPORTER_2"/>
    <property type="match status" value="1"/>
</dbReference>
<dbReference type="GO" id="GO:0043190">
    <property type="term" value="C:ATP-binding cassette (ABC) transporter complex"/>
    <property type="evidence" value="ECO:0007669"/>
    <property type="project" value="InterPro"/>
</dbReference>
<dbReference type="InterPro" id="IPR017871">
    <property type="entry name" value="ABC_transporter-like_CS"/>
</dbReference>
<dbReference type="Pfam" id="PF08402">
    <property type="entry name" value="TOBE_2"/>
    <property type="match status" value="1"/>
</dbReference>
<dbReference type="SUPFAM" id="SSF52540">
    <property type="entry name" value="P-loop containing nucleoside triphosphate hydrolases"/>
    <property type="match status" value="1"/>
</dbReference>
<keyword evidence="2" id="KW-1003">Cell membrane</keyword>
<dbReference type="Proteomes" id="UP000282597">
    <property type="component" value="Chromosome"/>
</dbReference>
<dbReference type="InterPro" id="IPR013611">
    <property type="entry name" value="Transp-assoc_OB_typ2"/>
</dbReference>
<dbReference type="GO" id="GO:0005524">
    <property type="term" value="F:ATP binding"/>
    <property type="evidence" value="ECO:0007669"/>
    <property type="project" value="UniProtKB-KW"/>
</dbReference>
<evidence type="ECO:0000256" key="2">
    <source>
        <dbReference type="ARBA" id="ARBA00022475"/>
    </source>
</evidence>
<protein>
    <submittedName>
        <fullName evidence="6">ABC transporter-like protein</fullName>
    </submittedName>
</protein>
<dbReference type="Gene3D" id="3.40.50.300">
    <property type="entry name" value="P-loop containing nucleotide triphosphate hydrolases"/>
    <property type="match status" value="1"/>
</dbReference>
<keyword evidence="1" id="KW-0813">Transport</keyword>
<dbReference type="SUPFAM" id="SSF50331">
    <property type="entry name" value="MOP-like"/>
    <property type="match status" value="1"/>
</dbReference>
<dbReference type="InterPro" id="IPR008995">
    <property type="entry name" value="Mo/tungstate-bd_C_term_dom"/>
</dbReference>
<dbReference type="InterPro" id="IPR027417">
    <property type="entry name" value="P-loop_NTPase"/>
</dbReference>
<keyword evidence="3" id="KW-0997">Cell inner membrane</keyword>
<dbReference type="EMBL" id="AP018150">
    <property type="protein sequence ID" value="BBE09146.1"/>
    <property type="molecule type" value="Genomic_DNA"/>
</dbReference>
<keyword evidence="3" id="KW-0472">Membrane</keyword>
<keyword evidence="5" id="KW-0067">ATP-binding</keyword>
<dbReference type="GO" id="GO:0015847">
    <property type="term" value="P:putrescine transport"/>
    <property type="evidence" value="ECO:0007669"/>
    <property type="project" value="UniProtKB-ARBA"/>
</dbReference>
<dbReference type="RefSeq" id="WP_197721986.1">
    <property type="nucleotide sequence ID" value="NZ_AP018150.1"/>
</dbReference>
<dbReference type="FunFam" id="3.40.50.300:FF:000133">
    <property type="entry name" value="Spermidine/putrescine import ATP-binding protein PotA"/>
    <property type="match status" value="1"/>
</dbReference>
<name>A0A2Z6EUS6_9BURK</name>
<dbReference type="SMART" id="SM00382">
    <property type="entry name" value="AAA"/>
    <property type="match status" value="1"/>
</dbReference>
<dbReference type="InterPro" id="IPR003593">
    <property type="entry name" value="AAA+_ATPase"/>
</dbReference>
<dbReference type="Pfam" id="PF00005">
    <property type="entry name" value="ABC_tran"/>
    <property type="match status" value="1"/>
</dbReference>
<gene>
    <name evidence="6" type="ORF">MCB1EB_0985</name>
</gene>
<dbReference type="PROSITE" id="PS00211">
    <property type="entry name" value="ABC_TRANSPORTER_1"/>
    <property type="match status" value="1"/>
</dbReference>
<dbReference type="GO" id="GO:0016887">
    <property type="term" value="F:ATP hydrolysis activity"/>
    <property type="evidence" value="ECO:0007669"/>
    <property type="project" value="InterPro"/>
</dbReference>
<reference evidence="6 7" key="1">
    <citation type="journal article" date="2018" name="Microbes Environ.">
        <title>Comparative Genomic Insights into Endofungal Lifestyles of Two Bacterial Endosymbionts, Mycoavidus cysteinexigens and Burkholderia rhizoxinica.</title>
        <authorList>
            <person name="Sharmin D."/>
            <person name="Guo Y."/>
            <person name="Nishizawa T."/>
            <person name="Ohshima S."/>
            <person name="Sato Y."/>
            <person name="Takashima Y."/>
            <person name="Narisawa K."/>
            <person name="Ohta H."/>
        </authorList>
    </citation>
    <scope>NUCLEOTIDE SEQUENCE [LARGE SCALE GENOMIC DNA]</scope>
    <source>
        <strain evidence="6 7">B1-EB</strain>
    </source>
</reference>
<accession>A0A2Z6EUS6</accession>
<dbReference type="PANTHER" id="PTHR42781:SF4">
    <property type="entry name" value="SPERMIDINE_PUTRESCINE IMPORT ATP-BINDING PROTEIN POTA"/>
    <property type="match status" value="1"/>
</dbReference>
<proteinExistence type="predicted"/>
<dbReference type="InterPro" id="IPR003439">
    <property type="entry name" value="ABC_transporter-like_ATP-bd"/>
</dbReference>
<keyword evidence="4" id="KW-0547">Nucleotide-binding</keyword>
<evidence type="ECO:0000256" key="1">
    <source>
        <dbReference type="ARBA" id="ARBA00022448"/>
    </source>
</evidence>
<evidence type="ECO:0000313" key="6">
    <source>
        <dbReference type="EMBL" id="BBE09146.1"/>
    </source>
</evidence>
<evidence type="ECO:0000256" key="5">
    <source>
        <dbReference type="ARBA" id="ARBA00022840"/>
    </source>
</evidence>
<dbReference type="PANTHER" id="PTHR42781">
    <property type="entry name" value="SPERMIDINE/PUTRESCINE IMPORT ATP-BINDING PROTEIN POTA"/>
    <property type="match status" value="1"/>
</dbReference>
<evidence type="ECO:0000256" key="3">
    <source>
        <dbReference type="ARBA" id="ARBA00022519"/>
    </source>
</evidence>
<sequence length="401" mass="44960">MSKVSVSVEIFIKHLIFLKNLLNSMRQVMQVKWPQASEKNILKEKESTSLATKPICLTINGLSFSYPEQTNARVLDDVSLKIYENEFFTLLGPSGCGKTTLLRLIAGFQQQTAGEILLGNHSLNDKPPFQRPINTVFQNYALFPHMTVAQNVAFGLEMKKFSAETIKETVSHMLSLTQLENEAHRYPKELSGGQQQRVALARALASRPKLLLLDEPLSALDLKLRKEMQRELKHLQHETGTTFLFVTHNQDEALSMSDRIGVMINGKIQQIGTPEEIYNSPFNRCVAEFIGDINFLEGVSEQNSIILAGGQLLPVQPVNDGFVTLAFRPEHAKLNRQSGLLSGYLKEIAYFGTSTLYYVDCEGQPLIQVRSQNITDECTPFAIGEKVHVQIPQHAFRVLAS</sequence>
<evidence type="ECO:0000256" key="4">
    <source>
        <dbReference type="ARBA" id="ARBA00022741"/>
    </source>
</evidence>
<dbReference type="KEGG" id="mcys:MCB1EB_0985"/>
<dbReference type="AlphaFoldDB" id="A0A2Z6EUS6"/>
<evidence type="ECO:0000313" key="7">
    <source>
        <dbReference type="Proteomes" id="UP000282597"/>
    </source>
</evidence>
<dbReference type="GO" id="GO:0022857">
    <property type="term" value="F:transmembrane transporter activity"/>
    <property type="evidence" value="ECO:0007669"/>
    <property type="project" value="InterPro"/>
</dbReference>
<dbReference type="Gene3D" id="2.40.50.100">
    <property type="match status" value="1"/>
</dbReference>